<organism evidence="1 2">
    <name type="scientific">Rubroshorea leprosula</name>
    <dbReference type="NCBI Taxonomy" id="152421"/>
    <lineage>
        <taxon>Eukaryota</taxon>
        <taxon>Viridiplantae</taxon>
        <taxon>Streptophyta</taxon>
        <taxon>Embryophyta</taxon>
        <taxon>Tracheophyta</taxon>
        <taxon>Spermatophyta</taxon>
        <taxon>Magnoliopsida</taxon>
        <taxon>eudicotyledons</taxon>
        <taxon>Gunneridae</taxon>
        <taxon>Pentapetalae</taxon>
        <taxon>rosids</taxon>
        <taxon>malvids</taxon>
        <taxon>Malvales</taxon>
        <taxon>Dipterocarpaceae</taxon>
        <taxon>Rubroshorea</taxon>
    </lineage>
</organism>
<dbReference type="Proteomes" id="UP001054252">
    <property type="component" value="Unassembled WGS sequence"/>
</dbReference>
<proteinExistence type="predicted"/>
<evidence type="ECO:0000313" key="1">
    <source>
        <dbReference type="EMBL" id="GKV45138.1"/>
    </source>
</evidence>
<dbReference type="EMBL" id="BPVZ01000190">
    <property type="protein sequence ID" value="GKV45138.1"/>
    <property type="molecule type" value="Genomic_DNA"/>
</dbReference>
<keyword evidence="2" id="KW-1185">Reference proteome</keyword>
<accession>A0AAV5M8C2</accession>
<evidence type="ECO:0000313" key="2">
    <source>
        <dbReference type="Proteomes" id="UP001054252"/>
    </source>
</evidence>
<comment type="caution">
    <text evidence="1">The sequence shown here is derived from an EMBL/GenBank/DDBJ whole genome shotgun (WGS) entry which is preliminary data.</text>
</comment>
<sequence>MISCDGDFLLPNLVVLIPRNMLIKDSPDLFQFVKDVVEKLGYEAWN</sequence>
<reference evidence="1 2" key="1">
    <citation type="journal article" date="2021" name="Commun. Biol.">
        <title>The genome of Shorea leprosula (Dipterocarpaceae) highlights the ecological relevance of drought in aseasonal tropical rainforests.</title>
        <authorList>
            <person name="Ng K.K.S."/>
            <person name="Kobayashi M.J."/>
            <person name="Fawcett J.A."/>
            <person name="Hatakeyama M."/>
            <person name="Paape T."/>
            <person name="Ng C.H."/>
            <person name="Ang C.C."/>
            <person name="Tnah L.H."/>
            <person name="Lee C.T."/>
            <person name="Nishiyama T."/>
            <person name="Sese J."/>
            <person name="O'Brien M.J."/>
            <person name="Copetti D."/>
            <person name="Mohd Noor M.I."/>
            <person name="Ong R.C."/>
            <person name="Putra M."/>
            <person name="Sireger I.Z."/>
            <person name="Indrioko S."/>
            <person name="Kosugi Y."/>
            <person name="Izuno A."/>
            <person name="Isagi Y."/>
            <person name="Lee S.L."/>
            <person name="Shimizu K.K."/>
        </authorList>
    </citation>
    <scope>NUCLEOTIDE SEQUENCE [LARGE SCALE GENOMIC DNA]</scope>
    <source>
        <strain evidence="1">214</strain>
    </source>
</reference>
<protein>
    <submittedName>
        <fullName evidence="1">Uncharacterized protein</fullName>
    </submittedName>
</protein>
<name>A0AAV5M8C2_9ROSI</name>
<dbReference type="AlphaFoldDB" id="A0AAV5M8C2"/>
<gene>
    <name evidence="1" type="ORF">SLEP1_g52252</name>
</gene>